<dbReference type="SMART" id="SM00729">
    <property type="entry name" value="Elp3"/>
    <property type="match status" value="1"/>
</dbReference>
<organism evidence="17">
    <name type="scientific">Caldilinea aerophila</name>
    <dbReference type="NCBI Taxonomy" id="133453"/>
    <lineage>
        <taxon>Bacteria</taxon>
        <taxon>Bacillati</taxon>
        <taxon>Chloroflexota</taxon>
        <taxon>Caldilineae</taxon>
        <taxon>Caldilineales</taxon>
        <taxon>Caldilineaceae</taxon>
        <taxon>Caldilinea</taxon>
    </lineage>
</organism>
<evidence type="ECO:0000256" key="8">
    <source>
        <dbReference type="ARBA" id="ARBA00023014"/>
    </source>
</evidence>
<evidence type="ECO:0000256" key="4">
    <source>
        <dbReference type="ARBA" id="ARBA00022679"/>
    </source>
</evidence>
<sequence>MSNQFDRGLRAPDDAHETVTYEFATDRNSTAARKYHIWTIGCQMNVADSNHVAAELEKLGYGPTDRLEEADVVVLNTCVVRQSAEDKAIGKLGSLKPWKKAHPDRVIALMGCMVGVKPSPQLIESYPFVDVFMPPSEATPLVNFLRQAEIDAEMAEIERQQLARRYQLQDEAQPIGATQSIRHLALSGETPVAAYVPVVYGCSHACTFCIIPFRRGVERSRPVQEIVNEVRGLVAQGVREVTLLGQIVDRYGYDWRGELGNSVTVRAFHGHGNDSSASGPQSNGHHAYDLADLLRAVHEIEGLWRIRFLTSHPNYMTDRILQAVRDLPKVCPHIEVPIQAGDDEVLERMKRGYTNADYRALIERIRATVPDVAINTDIIVGFCGETEEQFERTVKIVRDLRFDKVHLARYSPRPGTVSERRMVDDVPEAEKVRRHKLLEALQEQISAEINRRYLGEIVEVLVEDRHKGKWRGRNRQNKLVFIESDLPLRGRLVEAQITWTGPWSMQGRFVRDVSPLPDKVTAPRQTFTIALA</sequence>
<dbReference type="Pfam" id="PF04055">
    <property type="entry name" value="Radical_SAM"/>
    <property type="match status" value="1"/>
</dbReference>
<accession>A0A7C1K020</accession>
<keyword evidence="5" id="KW-0949">S-adenosyl-L-methionine</keyword>
<dbReference type="NCBIfam" id="TIGR00089">
    <property type="entry name" value="MiaB/RimO family radical SAM methylthiotransferase"/>
    <property type="match status" value="1"/>
</dbReference>
<comment type="caution">
    <text evidence="17">The sequence shown here is derived from an EMBL/GenBank/DDBJ whole genome shotgun (WGS) entry which is preliminary data.</text>
</comment>
<dbReference type="SFLD" id="SFLDF00273">
    <property type="entry name" value="(dimethylallyl)adenosine_tRNA"/>
    <property type="match status" value="1"/>
</dbReference>
<dbReference type="PROSITE" id="PS51449">
    <property type="entry name" value="MTTASE_N"/>
    <property type="match status" value="1"/>
</dbReference>
<dbReference type="GO" id="GO:0005829">
    <property type="term" value="C:cytosol"/>
    <property type="evidence" value="ECO:0007669"/>
    <property type="project" value="TreeGrafter"/>
</dbReference>
<dbReference type="PANTHER" id="PTHR43020:SF2">
    <property type="entry name" value="MITOCHONDRIAL TRNA METHYLTHIOTRANSFERASE CDK5RAP1"/>
    <property type="match status" value="1"/>
</dbReference>
<dbReference type="InterPro" id="IPR058240">
    <property type="entry name" value="rSAM_sf"/>
</dbReference>
<dbReference type="Pfam" id="PF01938">
    <property type="entry name" value="TRAM"/>
    <property type="match status" value="1"/>
</dbReference>
<protein>
    <recommendedName>
        <fullName evidence="11">tRNA-2-methylthio-N(6)-dimethylallyladenosine synthase</fullName>
        <ecNumber evidence="9">2.8.4.3</ecNumber>
    </recommendedName>
    <alternativeName>
        <fullName evidence="13">(Dimethylallyl)adenosine tRNA methylthiotransferase MiaB</fullName>
    </alternativeName>
    <alternativeName>
        <fullName evidence="12">tRNA-i(6)A37 methylthiotransferase</fullName>
    </alternativeName>
</protein>
<evidence type="ECO:0000256" key="5">
    <source>
        <dbReference type="ARBA" id="ARBA00022691"/>
    </source>
</evidence>
<dbReference type="InterPro" id="IPR006638">
    <property type="entry name" value="Elp3/MiaA/NifB-like_rSAM"/>
</dbReference>
<dbReference type="Pfam" id="PF00919">
    <property type="entry name" value="UPF0004"/>
    <property type="match status" value="1"/>
</dbReference>
<keyword evidence="6" id="KW-0479">Metal-binding</keyword>
<evidence type="ECO:0000259" key="15">
    <source>
        <dbReference type="PROSITE" id="PS51449"/>
    </source>
</evidence>
<keyword evidence="3" id="KW-0004">4Fe-4S</keyword>
<dbReference type="InterPro" id="IPR005839">
    <property type="entry name" value="Methylthiotransferase"/>
</dbReference>
<dbReference type="InterPro" id="IPR023404">
    <property type="entry name" value="rSAM_horseshoe"/>
</dbReference>
<evidence type="ECO:0000256" key="3">
    <source>
        <dbReference type="ARBA" id="ARBA00022485"/>
    </source>
</evidence>
<evidence type="ECO:0000259" key="16">
    <source>
        <dbReference type="PROSITE" id="PS51918"/>
    </source>
</evidence>
<comment type="cofactor">
    <cofactor evidence="1">
        <name>[4Fe-4S] cluster</name>
        <dbReference type="ChEBI" id="CHEBI:49883"/>
    </cofactor>
</comment>
<feature type="domain" description="Radical SAM core" evidence="16">
    <location>
        <begin position="188"/>
        <end position="448"/>
    </location>
</feature>
<dbReference type="PROSITE" id="PS50926">
    <property type="entry name" value="TRAM"/>
    <property type="match status" value="1"/>
</dbReference>
<evidence type="ECO:0000256" key="6">
    <source>
        <dbReference type="ARBA" id="ARBA00022723"/>
    </source>
</evidence>
<dbReference type="InterPro" id="IPR020612">
    <property type="entry name" value="Methylthiotransferase_CS"/>
</dbReference>
<evidence type="ECO:0000256" key="11">
    <source>
        <dbReference type="ARBA" id="ARBA00068570"/>
    </source>
</evidence>
<dbReference type="InterPro" id="IPR013848">
    <property type="entry name" value="Methylthiotransferase_N"/>
</dbReference>
<dbReference type="InterPro" id="IPR007197">
    <property type="entry name" value="rSAM"/>
</dbReference>
<evidence type="ECO:0000256" key="12">
    <source>
        <dbReference type="ARBA" id="ARBA00080698"/>
    </source>
</evidence>
<evidence type="ECO:0000259" key="14">
    <source>
        <dbReference type="PROSITE" id="PS50926"/>
    </source>
</evidence>
<dbReference type="PROSITE" id="PS51918">
    <property type="entry name" value="RADICAL_SAM"/>
    <property type="match status" value="1"/>
</dbReference>
<dbReference type="PROSITE" id="PS01278">
    <property type="entry name" value="MTTASE_RADICAL"/>
    <property type="match status" value="1"/>
</dbReference>
<dbReference type="SUPFAM" id="SSF102114">
    <property type="entry name" value="Radical SAM enzymes"/>
    <property type="match status" value="1"/>
</dbReference>
<dbReference type="FunFam" id="3.40.50.12160:FF:000003">
    <property type="entry name" value="CDK5 regulatory subunit-associated protein 1"/>
    <property type="match status" value="1"/>
</dbReference>
<keyword evidence="7" id="KW-0408">Iron</keyword>
<comment type="catalytic activity">
    <reaction evidence="10">
        <text>N(6)-dimethylallyladenosine(37) in tRNA + (sulfur carrier)-SH + AH2 + 2 S-adenosyl-L-methionine = 2-methylsulfanyl-N(6)-dimethylallyladenosine(37) in tRNA + (sulfur carrier)-H + 5'-deoxyadenosine + L-methionine + A + S-adenosyl-L-homocysteine + 2 H(+)</text>
        <dbReference type="Rhea" id="RHEA:37067"/>
        <dbReference type="Rhea" id="RHEA-COMP:10375"/>
        <dbReference type="Rhea" id="RHEA-COMP:10376"/>
        <dbReference type="Rhea" id="RHEA-COMP:14737"/>
        <dbReference type="Rhea" id="RHEA-COMP:14739"/>
        <dbReference type="ChEBI" id="CHEBI:13193"/>
        <dbReference type="ChEBI" id="CHEBI:15378"/>
        <dbReference type="ChEBI" id="CHEBI:17319"/>
        <dbReference type="ChEBI" id="CHEBI:17499"/>
        <dbReference type="ChEBI" id="CHEBI:29917"/>
        <dbReference type="ChEBI" id="CHEBI:57844"/>
        <dbReference type="ChEBI" id="CHEBI:57856"/>
        <dbReference type="ChEBI" id="CHEBI:59789"/>
        <dbReference type="ChEBI" id="CHEBI:64428"/>
        <dbReference type="ChEBI" id="CHEBI:74415"/>
        <dbReference type="ChEBI" id="CHEBI:74417"/>
        <dbReference type="EC" id="2.8.4.3"/>
    </reaction>
</comment>
<dbReference type="GO" id="GO:0051539">
    <property type="term" value="F:4 iron, 4 sulfur cluster binding"/>
    <property type="evidence" value="ECO:0007669"/>
    <property type="project" value="UniProtKB-KW"/>
</dbReference>
<keyword evidence="8" id="KW-0411">Iron-sulfur</keyword>
<dbReference type="EC" id="2.8.4.3" evidence="9"/>
<evidence type="ECO:0000256" key="1">
    <source>
        <dbReference type="ARBA" id="ARBA00001966"/>
    </source>
</evidence>
<gene>
    <name evidence="17" type="ORF">ENQ20_19425</name>
</gene>
<reference evidence="17" key="1">
    <citation type="journal article" date="2020" name="mSystems">
        <title>Genome- and Community-Level Interaction Insights into Carbon Utilization and Element Cycling Functions of Hydrothermarchaeota in Hydrothermal Sediment.</title>
        <authorList>
            <person name="Zhou Z."/>
            <person name="Liu Y."/>
            <person name="Xu W."/>
            <person name="Pan J."/>
            <person name="Luo Z.H."/>
            <person name="Li M."/>
        </authorList>
    </citation>
    <scope>NUCLEOTIDE SEQUENCE [LARGE SCALE GENOMIC DNA]</scope>
    <source>
        <strain evidence="17">SpSt-289</strain>
    </source>
</reference>
<dbReference type="PANTHER" id="PTHR43020">
    <property type="entry name" value="CDK5 REGULATORY SUBUNIT-ASSOCIATED PROTEIN 1"/>
    <property type="match status" value="1"/>
</dbReference>
<dbReference type="GO" id="GO:0046872">
    <property type="term" value="F:metal ion binding"/>
    <property type="evidence" value="ECO:0007669"/>
    <property type="project" value="UniProtKB-KW"/>
</dbReference>
<dbReference type="Gene3D" id="3.40.50.12160">
    <property type="entry name" value="Methylthiotransferase, N-terminal domain"/>
    <property type="match status" value="1"/>
</dbReference>
<feature type="domain" description="MTTase N-terminal" evidence="15">
    <location>
        <begin position="33"/>
        <end position="150"/>
    </location>
</feature>
<dbReference type="InterPro" id="IPR038135">
    <property type="entry name" value="Methylthiotransferase_N_sf"/>
</dbReference>
<dbReference type="FunFam" id="3.80.30.20:FF:000001">
    <property type="entry name" value="tRNA-2-methylthio-N(6)-dimethylallyladenosine synthase 2"/>
    <property type="match status" value="1"/>
</dbReference>
<evidence type="ECO:0000256" key="7">
    <source>
        <dbReference type="ARBA" id="ARBA00023004"/>
    </source>
</evidence>
<feature type="domain" description="TRAM" evidence="14">
    <location>
        <begin position="451"/>
        <end position="511"/>
    </location>
</feature>
<dbReference type="GO" id="GO:0035597">
    <property type="term" value="F:tRNA-2-methylthio-N(6)-dimethylallyladenosine(37) synthase activity"/>
    <property type="evidence" value="ECO:0007669"/>
    <property type="project" value="UniProtKB-EC"/>
</dbReference>
<proteinExistence type="predicted"/>
<evidence type="ECO:0000313" key="17">
    <source>
        <dbReference type="EMBL" id="HDX33630.1"/>
    </source>
</evidence>
<comment type="function">
    <text evidence="2">Catalyzes the methylthiolation of N6-(dimethylallyl)adenosine (i(6)A), leading to the formation of 2-methylthio-N6-(dimethylallyl)adenosine (ms(2)i(6)A) at position 37 in tRNAs that read codons beginning with uridine.</text>
</comment>
<dbReference type="CDD" id="cd01335">
    <property type="entry name" value="Radical_SAM"/>
    <property type="match status" value="1"/>
</dbReference>
<dbReference type="SFLD" id="SFLDG01082">
    <property type="entry name" value="B12-binding_domain_containing"/>
    <property type="match status" value="1"/>
</dbReference>
<dbReference type="InterPro" id="IPR002792">
    <property type="entry name" value="TRAM_dom"/>
</dbReference>
<dbReference type="InterPro" id="IPR006463">
    <property type="entry name" value="MiaB_methiolase"/>
</dbReference>
<dbReference type="SFLD" id="SFLDS00029">
    <property type="entry name" value="Radical_SAM"/>
    <property type="match status" value="1"/>
</dbReference>
<keyword evidence="4 17" id="KW-0808">Transferase</keyword>
<evidence type="ECO:0000256" key="9">
    <source>
        <dbReference type="ARBA" id="ARBA00033765"/>
    </source>
</evidence>
<dbReference type="SFLD" id="SFLDG01061">
    <property type="entry name" value="methylthiotransferase"/>
    <property type="match status" value="1"/>
</dbReference>
<evidence type="ECO:0000256" key="13">
    <source>
        <dbReference type="ARBA" id="ARBA00081141"/>
    </source>
</evidence>
<dbReference type="AlphaFoldDB" id="A0A7C1K020"/>
<name>A0A7C1K020_9CHLR</name>
<dbReference type="EMBL" id="DSMG01000196">
    <property type="protein sequence ID" value="HDX33630.1"/>
    <property type="molecule type" value="Genomic_DNA"/>
</dbReference>
<evidence type="ECO:0000256" key="10">
    <source>
        <dbReference type="ARBA" id="ARBA00051425"/>
    </source>
</evidence>
<dbReference type="Gene3D" id="3.80.30.20">
    <property type="entry name" value="tm_1862 like domain"/>
    <property type="match status" value="1"/>
</dbReference>
<evidence type="ECO:0000256" key="2">
    <source>
        <dbReference type="ARBA" id="ARBA00003234"/>
    </source>
</evidence>